<organism evidence="1 2">
    <name type="scientific">Symbiodinium microadriaticum</name>
    <name type="common">Dinoflagellate</name>
    <name type="synonym">Zooxanthella microadriatica</name>
    <dbReference type="NCBI Taxonomy" id="2951"/>
    <lineage>
        <taxon>Eukaryota</taxon>
        <taxon>Sar</taxon>
        <taxon>Alveolata</taxon>
        <taxon>Dinophyceae</taxon>
        <taxon>Suessiales</taxon>
        <taxon>Symbiodiniaceae</taxon>
        <taxon>Symbiodinium</taxon>
    </lineage>
</organism>
<dbReference type="EMBL" id="LSRX01001466">
    <property type="protein sequence ID" value="OLP79592.1"/>
    <property type="molecule type" value="Genomic_DNA"/>
</dbReference>
<proteinExistence type="predicted"/>
<accession>A0A1Q9C9H7</accession>
<evidence type="ECO:0000313" key="2">
    <source>
        <dbReference type="Proteomes" id="UP000186817"/>
    </source>
</evidence>
<protein>
    <submittedName>
        <fullName evidence="1">Uncharacterized protein</fullName>
    </submittedName>
</protein>
<sequence length="95" mass="10553">MYRSVFLQRQPGKLPDLEILILDSPPRAFEMERGWPKAHLRECTAHSTGESVAAKLPKNMPEAASLYAEAFLLKALAPHNNSVAVELMARVIAKL</sequence>
<comment type="caution">
    <text evidence="1">The sequence shown here is derived from an EMBL/GenBank/DDBJ whole genome shotgun (WGS) entry which is preliminary data.</text>
</comment>
<reference evidence="1 2" key="1">
    <citation type="submission" date="2016-02" db="EMBL/GenBank/DDBJ databases">
        <title>Genome analysis of coral dinoflagellate symbionts highlights evolutionary adaptations to a symbiotic lifestyle.</title>
        <authorList>
            <person name="Aranda M."/>
            <person name="Li Y."/>
            <person name="Liew Y.J."/>
            <person name="Baumgarten S."/>
            <person name="Simakov O."/>
            <person name="Wilson M."/>
            <person name="Piel J."/>
            <person name="Ashoor H."/>
            <person name="Bougouffa S."/>
            <person name="Bajic V.B."/>
            <person name="Ryu T."/>
            <person name="Ravasi T."/>
            <person name="Bayer T."/>
            <person name="Micklem G."/>
            <person name="Kim H."/>
            <person name="Bhak J."/>
            <person name="Lajeunesse T.C."/>
            <person name="Voolstra C.R."/>
        </authorList>
    </citation>
    <scope>NUCLEOTIDE SEQUENCE [LARGE SCALE GENOMIC DNA]</scope>
    <source>
        <strain evidence="1 2">CCMP2467</strain>
    </source>
</reference>
<keyword evidence="2" id="KW-1185">Reference proteome</keyword>
<name>A0A1Q9C9H7_SYMMI</name>
<dbReference type="Proteomes" id="UP000186817">
    <property type="component" value="Unassembled WGS sequence"/>
</dbReference>
<dbReference type="AlphaFoldDB" id="A0A1Q9C9H7"/>
<gene>
    <name evidence="1" type="ORF">AK812_SmicGene40104</name>
</gene>
<evidence type="ECO:0000313" key="1">
    <source>
        <dbReference type="EMBL" id="OLP79592.1"/>
    </source>
</evidence>